<dbReference type="Pfam" id="PF01342">
    <property type="entry name" value="SAND"/>
    <property type="match status" value="1"/>
</dbReference>
<keyword evidence="1" id="KW-0479">Metal-binding</keyword>
<comment type="caution">
    <text evidence="8">The sequence shown here is derived from an EMBL/GenBank/DDBJ whole genome shotgun (WGS) entry which is preliminary data.</text>
</comment>
<dbReference type="InterPro" id="IPR000770">
    <property type="entry name" value="SAND_dom"/>
</dbReference>
<evidence type="ECO:0000256" key="2">
    <source>
        <dbReference type="ARBA" id="ARBA00022771"/>
    </source>
</evidence>
<dbReference type="InterPro" id="IPR013083">
    <property type="entry name" value="Znf_RING/FYVE/PHD"/>
</dbReference>
<evidence type="ECO:0000256" key="3">
    <source>
        <dbReference type="ARBA" id="ARBA00022833"/>
    </source>
</evidence>
<dbReference type="GO" id="GO:0003677">
    <property type="term" value="F:DNA binding"/>
    <property type="evidence" value="ECO:0007669"/>
    <property type="project" value="InterPro"/>
</dbReference>
<dbReference type="InterPro" id="IPR010919">
    <property type="entry name" value="SAND-like_dom_sf"/>
</dbReference>
<dbReference type="SMART" id="SM00258">
    <property type="entry name" value="SAND"/>
    <property type="match status" value="1"/>
</dbReference>
<keyword evidence="2 4" id="KW-0863">Zinc-finger</keyword>
<dbReference type="PANTHER" id="PTHR46386:SF1">
    <property type="entry name" value="NUCLEAR BODY PROTEIN SP140-LIKE PROTEIN"/>
    <property type="match status" value="1"/>
</dbReference>
<dbReference type="GO" id="GO:0000981">
    <property type="term" value="F:DNA-binding transcription factor activity, RNA polymerase II-specific"/>
    <property type="evidence" value="ECO:0007669"/>
    <property type="project" value="TreeGrafter"/>
</dbReference>
<dbReference type="PROSITE" id="PS50016">
    <property type="entry name" value="ZF_PHD_2"/>
    <property type="match status" value="1"/>
</dbReference>
<dbReference type="SUPFAM" id="SSF63763">
    <property type="entry name" value="SAND domain-like"/>
    <property type="match status" value="1"/>
</dbReference>
<dbReference type="InterPro" id="IPR019787">
    <property type="entry name" value="Znf_PHD-finger"/>
</dbReference>
<protein>
    <recommendedName>
        <fullName evidence="10">PHD-type domain-containing protein</fullName>
    </recommendedName>
</protein>
<feature type="compositionally biased region" description="Low complexity" evidence="5">
    <location>
        <begin position="42"/>
        <end position="54"/>
    </location>
</feature>
<evidence type="ECO:0000259" key="7">
    <source>
        <dbReference type="PROSITE" id="PS50864"/>
    </source>
</evidence>
<evidence type="ECO:0000256" key="1">
    <source>
        <dbReference type="ARBA" id="ARBA00022723"/>
    </source>
</evidence>
<keyword evidence="3" id="KW-0862">Zinc</keyword>
<dbReference type="Proteomes" id="UP000593565">
    <property type="component" value="Unassembled WGS sequence"/>
</dbReference>
<feature type="domain" description="PHD-type" evidence="6">
    <location>
        <begin position="178"/>
        <end position="226"/>
    </location>
</feature>
<dbReference type="InterPro" id="IPR019786">
    <property type="entry name" value="Zinc_finger_PHD-type_CS"/>
</dbReference>
<dbReference type="InterPro" id="IPR043563">
    <property type="entry name" value="Sp110/Sp140/Sp140L-like"/>
</dbReference>
<dbReference type="Gene3D" id="3.30.40.10">
    <property type="entry name" value="Zinc/RING finger domain, C3HC4 (zinc finger)"/>
    <property type="match status" value="1"/>
</dbReference>
<dbReference type="PROSITE" id="PS01359">
    <property type="entry name" value="ZF_PHD_1"/>
    <property type="match status" value="1"/>
</dbReference>
<feature type="compositionally biased region" description="Acidic residues" evidence="5">
    <location>
        <begin position="55"/>
        <end position="75"/>
    </location>
</feature>
<evidence type="ECO:0008006" key="10">
    <source>
        <dbReference type="Google" id="ProtNLM"/>
    </source>
</evidence>
<feature type="non-terminal residue" evidence="8">
    <location>
        <position position="1"/>
    </location>
</feature>
<dbReference type="Pfam" id="PF00628">
    <property type="entry name" value="PHD"/>
    <property type="match status" value="1"/>
</dbReference>
<feature type="region of interest" description="Disordered" evidence="5">
    <location>
        <begin position="1"/>
        <end position="78"/>
    </location>
</feature>
<feature type="domain" description="SAND" evidence="7">
    <location>
        <begin position="76"/>
        <end position="154"/>
    </location>
</feature>
<name>A0A7J6ADJ9_AMEME</name>
<organism evidence="8 9">
    <name type="scientific">Ameiurus melas</name>
    <name type="common">Black bullhead</name>
    <name type="synonym">Silurus melas</name>
    <dbReference type="NCBI Taxonomy" id="219545"/>
    <lineage>
        <taxon>Eukaryota</taxon>
        <taxon>Metazoa</taxon>
        <taxon>Chordata</taxon>
        <taxon>Craniata</taxon>
        <taxon>Vertebrata</taxon>
        <taxon>Euteleostomi</taxon>
        <taxon>Actinopterygii</taxon>
        <taxon>Neopterygii</taxon>
        <taxon>Teleostei</taxon>
        <taxon>Ostariophysi</taxon>
        <taxon>Siluriformes</taxon>
        <taxon>Ictaluridae</taxon>
        <taxon>Ameiurus</taxon>
    </lineage>
</organism>
<accession>A0A7J6ADJ9</accession>
<reference evidence="8 9" key="1">
    <citation type="submission" date="2020-02" db="EMBL/GenBank/DDBJ databases">
        <title>A chromosome-scale genome assembly of the black bullhead catfish (Ameiurus melas).</title>
        <authorList>
            <person name="Wen M."/>
            <person name="Zham M."/>
            <person name="Cabau C."/>
            <person name="Klopp C."/>
            <person name="Donnadieu C."/>
            <person name="Roques C."/>
            <person name="Bouchez O."/>
            <person name="Lampietro C."/>
            <person name="Jouanno E."/>
            <person name="Herpin A."/>
            <person name="Louis A."/>
            <person name="Berthelot C."/>
            <person name="Parey E."/>
            <person name="Roest-Crollius H."/>
            <person name="Braasch I."/>
            <person name="Postlethwait J."/>
            <person name="Robinson-Rechavi M."/>
            <person name="Echchiki A."/>
            <person name="Begum T."/>
            <person name="Montfort J."/>
            <person name="Schartl M."/>
            <person name="Bobe J."/>
            <person name="Guiguen Y."/>
        </authorList>
    </citation>
    <scope>NUCLEOTIDE SEQUENCE [LARGE SCALE GENOMIC DNA]</scope>
    <source>
        <strain evidence="8">M_S1</strain>
        <tissue evidence="8">Blood</tissue>
    </source>
</reference>
<dbReference type="SMART" id="SM00249">
    <property type="entry name" value="PHD"/>
    <property type="match status" value="1"/>
</dbReference>
<evidence type="ECO:0000256" key="5">
    <source>
        <dbReference type="SAM" id="MobiDB-lite"/>
    </source>
</evidence>
<dbReference type="PROSITE" id="PS50864">
    <property type="entry name" value="SAND"/>
    <property type="match status" value="1"/>
</dbReference>
<evidence type="ECO:0000313" key="9">
    <source>
        <dbReference type="Proteomes" id="UP000593565"/>
    </source>
</evidence>
<proteinExistence type="predicted"/>
<sequence length="233" mass="26654">MKKKDGFLSARSFRTKRSQDHEPACRKKLIRCRSGTSRGNNSHTSKSDSTSDSSLESDDDDVYCDDDDDDDDDVRDTESTFSANSYKVKCSSGRGVLHVNRFAHETCGKCIRTQDAWLTPRDFLNLYKADGNWRRDIICQGVPLGKLIIERKLKPHMVNCKCPICTRDHLHMLDQNNDDVCFKCKHEGDLVCCAKCPRAFHHHCHEPALRDDMISDYWTCSFCKKSLPAARNN</sequence>
<dbReference type="GO" id="GO:0005634">
    <property type="term" value="C:nucleus"/>
    <property type="evidence" value="ECO:0007669"/>
    <property type="project" value="TreeGrafter"/>
</dbReference>
<dbReference type="InterPro" id="IPR001965">
    <property type="entry name" value="Znf_PHD"/>
</dbReference>
<evidence type="ECO:0000256" key="4">
    <source>
        <dbReference type="PROSITE-ProRule" id="PRU00146"/>
    </source>
</evidence>
<dbReference type="PANTHER" id="PTHR46386">
    <property type="entry name" value="NUCLEAR BODY PROTEIN SP140"/>
    <property type="match status" value="1"/>
</dbReference>
<dbReference type="Gene3D" id="3.10.390.10">
    <property type="entry name" value="SAND domain-like"/>
    <property type="match status" value="1"/>
</dbReference>
<dbReference type="EMBL" id="JAAGNN010000014">
    <property type="protein sequence ID" value="KAF4080700.1"/>
    <property type="molecule type" value="Genomic_DNA"/>
</dbReference>
<dbReference type="AlphaFoldDB" id="A0A7J6ADJ9"/>
<dbReference type="SUPFAM" id="SSF57903">
    <property type="entry name" value="FYVE/PHD zinc finger"/>
    <property type="match status" value="1"/>
</dbReference>
<evidence type="ECO:0000313" key="8">
    <source>
        <dbReference type="EMBL" id="KAF4080700.1"/>
    </source>
</evidence>
<dbReference type="InterPro" id="IPR011011">
    <property type="entry name" value="Znf_FYVE_PHD"/>
</dbReference>
<evidence type="ECO:0000259" key="6">
    <source>
        <dbReference type="PROSITE" id="PS50016"/>
    </source>
</evidence>
<keyword evidence="9" id="KW-1185">Reference proteome</keyword>
<dbReference type="GO" id="GO:0008270">
    <property type="term" value="F:zinc ion binding"/>
    <property type="evidence" value="ECO:0007669"/>
    <property type="project" value="UniProtKB-KW"/>
</dbReference>
<gene>
    <name evidence="8" type="ORF">AMELA_G00174310</name>
</gene>